<organism evidence="1 2">
    <name type="scientific">Reichenbachiella faecimaris</name>
    <dbReference type="NCBI Taxonomy" id="692418"/>
    <lineage>
        <taxon>Bacteria</taxon>
        <taxon>Pseudomonadati</taxon>
        <taxon>Bacteroidota</taxon>
        <taxon>Cytophagia</taxon>
        <taxon>Cytophagales</taxon>
        <taxon>Reichenbachiellaceae</taxon>
        <taxon>Reichenbachiella</taxon>
    </lineage>
</organism>
<evidence type="ECO:0000313" key="2">
    <source>
        <dbReference type="Proteomes" id="UP000192472"/>
    </source>
</evidence>
<name>A0A1W2G5R8_REIFA</name>
<dbReference type="Proteomes" id="UP000192472">
    <property type="component" value="Unassembled WGS sequence"/>
</dbReference>
<reference evidence="1 2" key="1">
    <citation type="submission" date="2017-04" db="EMBL/GenBank/DDBJ databases">
        <authorList>
            <person name="Afonso C.L."/>
            <person name="Miller P.J."/>
            <person name="Scott M.A."/>
            <person name="Spackman E."/>
            <person name="Goraichik I."/>
            <person name="Dimitrov K.M."/>
            <person name="Suarez D.L."/>
            <person name="Swayne D.E."/>
        </authorList>
    </citation>
    <scope>NUCLEOTIDE SEQUENCE [LARGE SCALE GENOMIC DNA]</scope>
    <source>
        <strain evidence="1 2">DSM 26133</strain>
    </source>
</reference>
<evidence type="ECO:0000313" key="1">
    <source>
        <dbReference type="EMBL" id="SMD31941.1"/>
    </source>
</evidence>
<gene>
    <name evidence="1" type="ORF">SAMN04488029_0279</name>
</gene>
<dbReference type="AlphaFoldDB" id="A0A1W2G5R8"/>
<keyword evidence="2" id="KW-1185">Reference proteome</keyword>
<proteinExistence type="predicted"/>
<dbReference type="EMBL" id="FWYF01000001">
    <property type="protein sequence ID" value="SMD31941.1"/>
    <property type="molecule type" value="Genomic_DNA"/>
</dbReference>
<protein>
    <submittedName>
        <fullName evidence="1">Uncharacterized protein</fullName>
    </submittedName>
</protein>
<sequence length="70" mass="8403">MNSKPVLILYDFESNINSKNSYLWGNQAILCMKFLRKFFDQIKKKFGWSTPKTNPVNVEYFLTRKEHNHC</sequence>
<accession>A0A1W2G5R8</accession>